<organism evidence="4">
    <name type="scientific">Leptolyngbya sp. NK1-12</name>
    <dbReference type="NCBI Taxonomy" id="2547451"/>
    <lineage>
        <taxon>Bacteria</taxon>
        <taxon>Bacillati</taxon>
        <taxon>Cyanobacteriota</taxon>
        <taxon>Cyanophyceae</taxon>
        <taxon>Leptolyngbyales</taxon>
        <taxon>Leptolyngbyaceae</taxon>
        <taxon>Leptolyngbya group</taxon>
        <taxon>Leptolyngbya</taxon>
    </lineage>
</organism>
<dbReference type="SUPFAM" id="SSF48317">
    <property type="entry name" value="Acid phosphatase/Vanadium-dependent haloperoxidase"/>
    <property type="match status" value="1"/>
</dbReference>
<dbReference type="PANTHER" id="PTHR34599:SF1">
    <property type="entry name" value="PHOSPHATIDIC ACID PHOSPHATASE TYPE 2_HALOPEROXIDASE DOMAIN-CONTAINING PROTEIN"/>
    <property type="match status" value="1"/>
</dbReference>
<dbReference type="Gene3D" id="1.10.606.10">
    <property type="entry name" value="Vanadium-containing Chloroperoxidase, domain 2"/>
    <property type="match status" value="1"/>
</dbReference>
<dbReference type="Gene3D" id="1.20.144.10">
    <property type="entry name" value="Phosphatidic acid phosphatase type 2/haloperoxidase"/>
    <property type="match status" value="1"/>
</dbReference>
<protein>
    <submittedName>
        <fullName evidence="4">Phosphatase PAP2 family protein</fullName>
    </submittedName>
</protein>
<dbReference type="Pfam" id="PF01569">
    <property type="entry name" value="PAP2"/>
    <property type="match status" value="1"/>
</dbReference>
<dbReference type="InterPro" id="IPR052559">
    <property type="entry name" value="V-haloperoxidase"/>
</dbReference>
<name>A0AA97AGP9_9CYAN</name>
<gene>
    <name evidence="4" type="ORF">HJG54_18070</name>
</gene>
<feature type="region of interest" description="Disordered" evidence="1">
    <location>
        <begin position="134"/>
        <end position="157"/>
    </location>
</feature>
<dbReference type="RefSeq" id="WP_316430431.1">
    <property type="nucleotide sequence ID" value="NZ_CP053586.1"/>
</dbReference>
<evidence type="ECO:0000259" key="2">
    <source>
        <dbReference type="Pfam" id="PF01569"/>
    </source>
</evidence>
<dbReference type="InterPro" id="IPR016119">
    <property type="entry name" value="Br/Cl_peroxidase_C"/>
</dbReference>
<reference evidence="4" key="1">
    <citation type="submission" date="2020-05" db="EMBL/GenBank/DDBJ databases">
        <authorList>
            <person name="Zhu T."/>
            <person name="Keshari N."/>
            <person name="Lu X."/>
        </authorList>
    </citation>
    <scope>NUCLEOTIDE SEQUENCE</scope>
    <source>
        <strain evidence="4">NK1-12</strain>
    </source>
</reference>
<dbReference type="Pfam" id="PF17897">
    <property type="entry name" value="VCPO_N"/>
    <property type="match status" value="1"/>
</dbReference>
<accession>A0AA97AGP9</accession>
<dbReference type="PANTHER" id="PTHR34599">
    <property type="entry name" value="PEROXIDASE-RELATED"/>
    <property type="match status" value="1"/>
</dbReference>
<dbReference type="AlphaFoldDB" id="A0AA97AGP9"/>
<feature type="domain" description="Phosphatidic acid phosphatase type 2/haloperoxidase" evidence="2">
    <location>
        <begin position="266"/>
        <end position="427"/>
    </location>
</feature>
<proteinExistence type="predicted"/>
<dbReference type="InterPro" id="IPR041067">
    <property type="entry name" value="VCPO_N"/>
</dbReference>
<dbReference type="InterPro" id="IPR000326">
    <property type="entry name" value="PAP2/HPO"/>
</dbReference>
<feature type="domain" description="Vanadium chloroperoxidase N-terminal" evidence="3">
    <location>
        <begin position="4"/>
        <end position="159"/>
    </location>
</feature>
<evidence type="ECO:0000313" key="4">
    <source>
        <dbReference type="EMBL" id="WNZ24570.1"/>
    </source>
</evidence>
<sequence>MDAILYWNDVALEAVARDHTGSPAPLEQGGPTRTARALAIVHLAMYDAFNSITGSYTPYLPNLPMPTPGASVNAALGAAALTTLSQLYPSQYPRFLQAHQAFLAGLTDGAVAITEGREQGQQVAEALLTLRQTDGSSNSVPYVSSPDPGRHRPDPLNPAQGYLTPHWGQVKPFGITSAEDFVADPFPPLDSARYAQDFNDVKEKGALTGGTRTPEETTIGLFWAYDGAQKLGTPPRLYNQIVRVIAEQQLNTLEQSARLFALVNMAMADAGIQCWYSKYFYNIWRPVVGVREADAYWGPSGVGDGNLETAGDPYWLPLGAPRTNQVGAKNFTPNFPAYPSGHATFGAASLDMVRLFYNNDNIAFEFVSDELNGESLDVEGYVRTKHSRPFARLSDAIEENGRSRVYLGVHWQSDAVAGIASGQRIAEYLYTNYLLPTI</sequence>
<evidence type="ECO:0000256" key="1">
    <source>
        <dbReference type="SAM" id="MobiDB-lite"/>
    </source>
</evidence>
<dbReference type="InterPro" id="IPR036938">
    <property type="entry name" value="PAP2/HPO_sf"/>
</dbReference>
<dbReference type="CDD" id="cd03398">
    <property type="entry name" value="PAP2_haloperoxidase"/>
    <property type="match status" value="1"/>
</dbReference>
<dbReference type="EMBL" id="CP053586">
    <property type="protein sequence ID" value="WNZ24570.1"/>
    <property type="molecule type" value="Genomic_DNA"/>
</dbReference>
<evidence type="ECO:0000259" key="3">
    <source>
        <dbReference type="Pfam" id="PF17897"/>
    </source>
</evidence>
<dbReference type="GO" id="GO:0004601">
    <property type="term" value="F:peroxidase activity"/>
    <property type="evidence" value="ECO:0007669"/>
    <property type="project" value="InterPro"/>
</dbReference>